<evidence type="ECO:0000313" key="3">
    <source>
        <dbReference type="Proteomes" id="UP000595001"/>
    </source>
</evidence>
<accession>A0A7T3FXH8</accession>
<dbReference type="AlphaFoldDB" id="A0A7T3FXH8"/>
<dbReference type="EMBL" id="CP065856">
    <property type="protein sequence ID" value="QPV62541.1"/>
    <property type="molecule type" value="Genomic_DNA"/>
</dbReference>
<reference evidence="2 3" key="1">
    <citation type="submission" date="2020-12" db="EMBL/GenBank/DDBJ databases">
        <title>Halosimplex halophilum sp. nov. and Halosimplex salinum sp. nov., two new members of the genus Halosimplex.</title>
        <authorList>
            <person name="Cui H.L."/>
        </authorList>
    </citation>
    <scope>NUCLEOTIDE SEQUENCE [LARGE SCALE GENOMIC DNA]</scope>
    <source>
        <strain evidence="2 3">YGH94</strain>
    </source>
</reference>
<evidence type="ECO:0000256" key="1">
    <source>
        <dbReference type="SAM" id="MobiDB-lite"/>
    </source>
</evidence>
<dbReference type="GeneID" id="60590365"/>
<keyword evidence="3" id="KW-1185">Reference proteome</keyword>
<sequence>MVGDIGRDSSARTEIPDRSPIARTAIGSDEAASDALARAAKRGHPDLALLVDDPDMADQIDAEALDALVAHRRSQGPDGAFVLAAELWGLLFVITTDVVEAYP</sequence>
<feature type="region of interest" description="Disordered" evidence="1">
    <location>
        <begin position="1"/>
        <end position="26"/>
    </location>
</feature>
<organism evidence="2 3">
    <name type="scientific">Halosimplex litoreum</name>
    <dbReference type="NCBI Taxonomy" id="1198301"/>
    <lineage>
        <taxon>Archaea</taxon>
        <taxon>Methanobacteriati</taxon>
        <taxon>Methanobacteriota</taxon>
        <taxon>Stenosarchaea group</taxon>
        <taxon>Halobacteria</taxon>
        <taxon>Halobacteriales</taxon>
        <taxon>Haloarculaceae</taxon>
        <taxon>Halosimplex</taxon>
    </lineage>
</organism>
<gene>
    <name evidence="2" type="ORF">I7X12_17690</name>
</gene>
<dbReference type="Proteomes" id="UP000595001">
    <property type="component" value="Chromosome"/>
</dbReference>
<feature type="compositionally biased region" description="Basic and acidic residues" evidence="1">
    <location>
        <begin position="1"/>
        <end position="17"/>
    </location>
</feature>
<dbReference type="RefSeq" id="WP_198061342.1">
    <property type="nucleotide sequence ID" value="NZ_CP065856.1"/>
</dbReference>
<dbReference type="KEGG" id="hlt:I7X12_17690"/>
<proteinExistence type="predicted"/>
<evidence type="ECO:0008006" key="4">
    <source>
        <dbReference type="Google" id="ProtNLM"/>
    </source>
</evidence>
<evidence type="ECO:0000313" key="2">
    <source>
        <dbReference type="EMBL" id="QPV62541.1"/>
    </source>
</evidence>
<protein>
    <recommendedName>
        <fullName evidence="4">Halobacterial output domain-containing protein</fullName>
    </recommendedName>
</protein>
<name>A0A7T3FXH8_9EURY</name>